<keyword evidence="1" id="KW-1133">Transmembrane helix</keyword>
<proteinExistence type="predicted"/>
<reference evidence="2" key="1">
    <citation type="journal article" date="2018" name="PLoS Negl. Trop. Dis.">
        <title>An insight into the salivary gland and fat body transcriptome of Panstrongylus lignarius (Hemiptera: Heteroptera), the main vector of Chagas disease in Peru.</title>
        <authorList>
            <person name="Nevoa J.C."/>
            <person name="Mendes M.T."/>
            <person name="da Silva M.V."/>
            <person name="Soares S.C."/>
            <person name="Oliveira C.J.F."/>
            <person name="Ribeiro J.M.C."/>
        </authorList>
    </citation>
    <scope>NUCLEOTIDE SEQUENCE</scope>
</reference>
<keyword evidence="1" id="KW-0812">Transmembrane</keyword>
<sequence length="80" mass="9655">MIASKHFDANFTGSMIEIVTYFYFICVLMLCISFCDSFLHNKKKKSVYLNKHIQTNKKYGNFTFRLVLHKYSFKTRIFFF</sequence>
<evidence type="ECO:0000313" key="2">
    <source>
        <dbReference type="EMBL" id="JAW15558.1"/>
    </source>
</evidence>
<dbReference type="EMBL" id="GFTR01000868">
    <property type="protein sequence ID" value="JAW15558.1"/>
    <property type="molecule type" value="Transcribed_RNA"/>
</dbReference>
<protein>
    <submittedName>
        <fullName evidence="2">Uncharacterized protein</fullName>
    </submittedName>
</protein>
<accession>A0A224XZP6</accession>
<evidence type="ECO:0000256" key="1">
    <source>
        <dbReference type="SAM" id="Phobius"/>
    </source>
</evidence>
<dbReference type="AlphaFoldDB" id="A0A224XZP6"/>
<organism evidence="2">
    <name type="scientific">Panstrongylus lignarius</name>
    <dbReference type="NCBI Taxonomy" id="156445"/>
    <lineage>
        <taxon>Eukaryota</taxon>
        <taxon>Metazoa</taxon>
        <taxon>Ecdysozoa</taxon>
        <taxon>Arthropoda</taxon>
        <taxon>Hexapoda</taxon>
        <taxon>Insecta</taxon>
        <taxon>Pterygota</taxon>
        <taxon>Neoptera</taxon>
        <taxon>Paraneoptera</taxon>
        <taxon>Hemiptera</taxon>
        <taxon>Heteroptera</taxon>
        <taxon>Panheteroptera</taxon>
        <taxon>Cimicomorpha</taxon>
        <taxon>Reduviidae</taxon>
        <taxon>Triatominae</taxon>
        <taxon>Panstrongylus</taxon>
    </lineage>
</organism>
<keyword evidence="1" id="KW-0472">Membrane</keyword>
<name>A0A224XZP6_9HEMI</name>
<feature type="transmembrane region" description="Helical" evidence="1">
    <location>
        <begin position="20"/>
        <end position="39"/>
    </location>
</feature>